<comment type="caution">
    <text evidence="3">The sequence shown here is derived from an EMBL/GenBank/DDBJ whole genome shotgun (WGS) entry which is preliminary data.</text>
</comment>
<accession>A0A1F7KFE7</accession>
<keyword evidence="2" id="KW-1133">Transmembrane helix</keyword>
<reference evidence="3 4" key="1">
    <citation type="journal article" date="2016" name="Nat. Commun.">
        <title>Thousands of microbial genomes shed light on interconnected biogeochemical processes in an aquifer system.</title>
        <authorList>
            <person name="Anantharaman K."/>
            <person name="Brown C.T."/>
            <person name="Hug L.A."/>
            <person name="Sharon I."/>
            <person name="Castelle C.J."/>
            <person name="Probst A.J."/>
            <person name="Thomas B.C."/>
            <person name="Singh A."/>
            <person name="Wilkins M.J."/>
            <person name="Karaoz U."/>
            <person name="Brodie E.L."/>
            <person name="Williams K.H."/>
            <person name="Hubbard S.S."/>
            <person name="Banfield J.F."/>
        </authorList>
    </citation>
    <scope>NUCLEOTIDE SEQUENCE [LARGE SCALE GENOMIC DNA]</scope>
</reference>
<dbReference type="Proteomes" id="UP000178450">
    <property type="component" value="Unassembled WGS sequence"/>
</dbReference>
<feature type="transmembrane region" description="Helical" evidence="2">
    <location>
        <begin position="397"/>
        <end position="422"/>
    </location>
</feature>
<evidence type="ECO:0000256" key="1">
    <source>
        <dbReference type="SAM" id="MobiDB-lite"/>
    </source>
</evidence>
<proteinExistence type="predicted"/>
<name>A0A1F7KFE7_9BACT</name>
<organism evidence="3 4">
    <name type="scientific">Candidatus Roizmanbacteria bacterium RIFOXYA1_FULL_41_12</name>
    <dbReference type="NCBI Taxonomy" id="1802082"/>
    <lineage>
        <taxon>Bacteria</taxon>
        <taxon>Candidatus Roizmaniibacteriota</taxon>
    </lineage>
</organism>
<keyword evidence="2" id="KW-0812">Transmembrane</keyword>
<evidence type="ECO:0000313" key="4">
    <source>
        <dbReference type="Proteomes" id="UP000178450"/>
    </source>
</evidence>
<dbReference type="EMBL" id="MGBG01000006">
    <property type="protein sequence ID" value="OGK66580.1"/>
    <property type="molecule type" value="Genomic_DNA"/>
</dbReference>
<evidence type="ECO:0000256" key="2">
    <source>
        <dbReference type="SAM" id="Phobius"/>
    </source>
</evidence>
<sequence>MAEPAVDNQESYRTRQDEESDSQEKKKIRFADISLTAAWIAASYQAYSPEQIRKDIQQEWVSKVTKEISKDQKFKAVYATRQRGEDRQAYDSRRIQQIEIRRAVSDLVSAHGDQLFEKGAGTTANLRETLGELINSDYQNLQANRLDLINQISKTQAELAEGFSQQNEKNNRRFKEAETLETIKNQEKAEHHAKVLTRRELKEELSTLTDKKQRDQAVAQSQLSQKALARVLASQDISNLDEEKFLQAFKIELNRELYNKRGRKRYEIDDISQERILKMGRYYSRYFSQVPASTLPQLPKKQANQTISQPQTTTSLNIKANWPKWQFSLPKIDFSGLSSLFRSGAPTVYESISGFMGNFSGFLSKLPGIGGFFGGSVGAGVAGAGAATGGAAAASGFVAAAPIILIIGIGVLLLLVILLVVFNNPVAQPQALIQTTLTPTP</sequence>
<keyword evidence="2" id="KW-0472">Membrane</keyword>
<dbReference type="AlphaFoldDB" id="A0A1F7KFE7"/>
<gene>
    <name evidence="3" type="ORF">A2209_01125</name>
</gene>
<feature type="compositionally biased region" description="Basic and acidic residues" evidence="1">
    <location>
        <begin position="10"/>
        <end position="25"/>
    </location>
</feature>
<evidence type="ECO:0000313" key="3">
    <source>
        <dbReference type="EMBL" id="OGK66580.1"/>
    </source>
</evidence>
<feature type="region of interest" description="Disordered" evidence="1">
    <location>
        <begin position="1"/>
        <end position="26"/>
    </location>
</feature>
<protein>
    <submittedName>
        <fullName evidence="3">Uncharacterized protein</fullName>
    </submittedName>
</protein>